<sequence length="131" mass="14520">MLGLESLPDPTDTWEIIETIGKGTYGKVYKVTNKKDGSLAAVKILDPISDMDEEIEAEYNILQFLPNHPNVVKFYGMFYKADHCVGGQLWLVLEVRDSRWVTIDSDCTPGVVLAHVKADGMGNQIASVFSV</sequence>
<dbReference type="InterPro" id="IPR000719">
    <property type="entry name" value="Prot_kinase_dom"/>
</dbReference>
<reference evidence="10 11" key="1">
    <citation type="journal article" date="2018" name="Mol. Genet. Genomics">
        <title>The red deer Cervus elaphus genome CerEla1.0: sequencing, annotating, genes, and chromosomes.</title>
        <authorList>
            <person name="Bana N.A."/>
            <person name="Nyiri A."/>
            <person name="Nagy J."/>
            <person name="Frank K."/>
            <person name="Nagy T."/>
            <person name="Steger V."/>
            <person name="Schiller M."/>
            <person name="Lakatos P."/>
            <person name="Sugar L."/>
            <person name="Horn P."/>
            <person name="Barta E."/>
            <person name="Orosz L."/>
        </authorList>
    </citation>
    <scope>NUCLEOTIDE SEQUENCE [LARGE SCALE GENOMIC DNA]</scope>
    <source>
        <strain evidence="10">Hungarian</strain>
    </source>
</reference>
<evidence type="ECO:0000256" key="3">
    <source>
        <dbReference type="ARBA" id="ARBA00022490"/>
    </source>
</evidence>
<evidence type="ECO:0000256" key="2">
    <source>
        <dbReference type="ARBA" id="ARBA00004316"/>
    </source>
</evidence>
<evidence type="ECO:0000313" key="10">
    <source>
        <dbReference type="EMBL" id="OWK00127.1"/>
    </source>
</evidence>
<dbReference type="InterPro" id="IPR052409">
    <property type="entry name" value="Myosin-III_kinase_activity"/>
</dbReference>
<comment type="subcellular location">
    <subcellularLocation>
        <location evidence="2">Cell projection</location>
    </subcellularLocation>
    <subcellularLocation>
        <location evidence="1">Cytoplasm</location>
        <location evidence="1">Cytoskeleton</location>
    </subcellularLocation>
</comment>
<dbReference type="InterPro" id="IPR011009">
    <property type="entry name" value="Kinase-like_dom_sf"/>
</dbReference>
<evidence type="ECO:0000256" key="4">
    <source>
        <dbReference type="ARBA" id="ARBA00022737"/>
    </source>
</evidence>
<dbReference type="EMBL" id="MKHE01000033">
    <property type="protein sequence ID" value="OWK00127.1"/>
    <property type="molecule type" value="Genomic_DNA"/>
</dbReference>
<keyword evidence="3" id="KW-0963">Cytoplasm</keyword>
<accession>A0A212C2B3</accession>
<evidence type="ECO:0000256" key="1">
    <source>
        <dbReference type="ARBA" id="ARBA00004245"/>
    </source>
</evidence>
<evidence type="ECO:0000256" key="5">
    <source>
        <dbReference type="ARBA" id="ARBA00023203"/>
    </source>
</evidence>
<evidence type="ECO:0000256" key="7">
    <source>
        <dbReference type="ARBA" id="ARBA00023273"/>
    </source>
</evidence>
<keyword evidence="8" id="KW-0067">ATP-binding</keyword>
<dbReference type="GO" id="GO:0004674">
    <property type="term" value="F:protein serine/threonine kinase activity"/>
    <property type="evidence" value="ECO:0007669"/>
    <property type="project" value="TreeGrafter"/>
</dbReference>
<dbReference type="InterPro" id="IPR017441">
    <property type="entry name" value="Protein_kinase_ATP_BS"/>
</dbReference>
<evidence type="ECO:0000256" key="6">
    <source>
        <dbReference type="ARBA" id="ARBA00023212"/>
    </source>
</evidence>
<proteinExistence type="predicted"/>
<dbReference type="Pfam" id="PF00069">
    <property type="entry name" value="Pkinase"/>
    <property type="match status" value="1"/>
</dbReference>
<dbReference type="PANTHER" id="PTHR46256:SF1">
    <property type="entry name" value="MYOSIN-IIIB"/>
    <property type="match status" value="1"/>
</dbReference>
<dbReference type="GO" id="GO:0005856">
    <property type="term" value="C:cytoskeleton"/>
    <property type="evidence" value="ECO:0007669"/>
    <property type="project" value="UniProtKB-SubCell"/>
</dbReference>
<gene>
    <name evidence="10" type="ORF">Celaphus_00015785</name>
</gene>
<keyword evidence="11" id="KW-1185">Reference proteome</keyword>
<evidence type="ECO:0000313" key="11">
    <source>
        <dbReference type="Proteomes" id="UP000242450"/>
    </source>
</evidence>
<dbReference type="GO" id="GO:0001917">
    <property type="term" value="C:photoreceptor inner segment"/>
    <property type="evidence" value="ECO:0007669"/>
    <property type="project" value="TreeGrafter"/>
</dbReference>
<evidence type="ECO:0000256" key="8">
    <source>
        <dbReference type="PROSITE-ProRule" id="PRU10141"/>
    </source>
</evidence>
<dbReference type="GO" id="GO:0032433">
    <property type="term" value="C:filopodium tip"/>
    <property type="evidence" value="ECO:0007669"/>
    <property type="project" value="TreeGrafter"/>
</dbReference>
<dbReference type="AlphaFoldDB" id="A0A212C2B3"/>
<dbReference type="PANTHER" id="PTHR46256">
    <property type="entry name" value="AGAP011099-PA"/>
    <property type="match status" value="1"/>
</dbReference>
<dbReference type="PROSITE" id="PS50011">
    <property type="entry name" value="PROTEIN_KINASE_DOM"/>
    <property type="match status" value="1"/>
</dbReference>
<dbReference type="GO" id="GO:0030832">
    <property type="term" value="P:regulation of actin filament length"/>
    <property type="evidence" value="ECO:0007669"/>
    <property type="project" value="TreeGrafter"/>
</dbReference>
<organism evidence="10 11">
    <name type="scientific">Cervus elaphus hippelaphus</name>
    <name type="common">European red deer</name>
    <dbReference type="NCBI Taxonomy" id="46360"/>
    <lineage>
        <taxon>Eukaryota</taxon>
        <taxon>Metazoa</taxon>
        <taxon>Chordata</taxon>
        <taxon>Craniata</taxon>
        <taxon>Vertebrata</taxon>
        <taxon>Euteleostomi</taxon>
        <taxon>Mammalia</taxon>
        <taxon>Eutheria</taxon>
        <taxon>Laurasiatheria</taxon>
        <taxon>Artiodactyla</taxon>
        <taxon>Ruminantia</taxon>
        <taxon>Pecora</taxon>
        <taxon>Cervidae</taxon>
        <taxon>Cervinae</taxon>
        <taxon>Cervus</taxon>
    </lineage>
</organism>
<dbReference type="GO" id="GO:0032426">
    <property type="term" value="C:stereocilium tip"/>
    <property type="evidence" value="ECO:0007669"/>
    <property type="project" value="TreeGrafter"/>
</dbReference>
<dbReference type="SUPFAM" id="SSF56112">
    <property type="entry name" value="Protein kinase-like (PK-like)"/>
    <property type="match status" value="1"/>
</dbReference>
<evidence type="ECO:0000259" key="9">
    <source>
        <dbReference type="PROSITE" id="PS50011"/>
    </source>
</evidence>
<keyword evidence="5" id="KW-0009">Actin-binding</keyword>
<dbReference type="Gene3D" id="3.30.200.20">
    <property type="entry name" value="Phosphorylase Kinase, domain 1"/>
    <property type="match status" value="1"/>
</dbReference>
<dbReference type="GO" id="GO:0005524">
    <property type="term" value="F:ATP binding"/>
    <property type="evidence" value="ECO:0007669"/>
    <property type="project" value="UniProtKB-UniRule"/>
</dbReference>
<keyword evidence="7" id="KW-0966">Cell projection</keyword>
<dbReference type="GO" id="GO:0051491">
    <property type="term" value="P:positive regulation of filopodium assembly"/>
    <property type="evidence" value="ECO:0007669"/>
    <property type="project" value="TreeGrafter"/>
</dbReference>
<dbReference type="Proteomes" id="UP000242450">
    <property type="component" value="Chromosome 33"/>
</dbReference>
<feature type="binding site" evidence="8">
    <location>
        <position position="43"/>
    </location>
    <ligand>
        <name>ATP</name>
        <dbReference type="ChEBI" id="CHEBI:30616"/>
    </ligand>
</feature>
<name>A0A212C2B3_CEREH</name>
<dbReference type="PROSITE" id="PS00107">
    <property type="entry name" value="PROTEIN_KINASE_ATP"/>
    <property type="match status" value="1"/>
</dbReference>
<keyword evidence="4" id="KW-0677">Repeat</keyword>
<dbReference type="GO" id="GO:0003779">
    <property type="term" value="F:actin binding"/>
    <property type="evidence" value="ECO:0007669"/>
    <property type="project" value="UniProtKB-KW"/>
</dbReference>
<comment type="caution">
    <text evidence="10">The sequence shown here is derived from an EMBL/GenBank/DDBJ whole genome shotgun (WGS) entry which is preliminary data.</text>
</comment>
<dbReference type="GO" id="GO:0000146">
    <property type="term" value="F:microfilament motor activity"/>
    <property type="evidence" value="ECO:0007669"/>
    <property type="project" value="TreeGrafter"/>
</dbReference>
<protein>
    <recommendedName>
        <fullName evidence="9">Protein kinase domain-containing protein</fullName>
    </recommendedName>
</protein>
<keyword evidence="6" id="KW-0206">Cytoskeleton</keyword>
<feature type="domain" description="Protein kinase" evidence="9">
    <location>
        <begin position="14"/>
        <end position="131"/>
    </location>
</feature>
<dbReference type="OrthoDB" id="2914378at2759"/>
<dbReference type="GO" id="GO:0007605">
    <property type="term" value="P:sensory perception of sound"/>
    <property type="evidence" value="ECO:0007669"/>
    <property type="project" value="TreeGrafter"/>
</dbReference>
<keyword evidence="8" id="KW-0547">Nucleotide-binding</keyword>